<dbReference type="Pfam" id="PF03435">
    <property type="entry name" value="Sacchrp_dh_NADP"/>
    <property type="match status" value="1"/>
</dbReference>
<dbReference type="PANTHER" id="PTHR43781">
    <property type="entry name" value="SACCHAROPINE DEHYDROGENASE"/>
    <property type="match status" value="1"/>
</dbReference>
<dbReference type="SUPFAM" id="SSF51735">
    <property type="entry name" value="NAD(P)-binding Rossmann-fold domains"/>
    <property type="match status" value="1"/>
</dbReference>
<dbReference type="InterPro" id="IPR036291">
    <property type="entry name" value="NAD(P)-bd_dom_sf"/>
</dbReference>
<reference evidence="2 3" key="1">
    <citation type="submission" date="2019-09" db="EMBL/GenBank/DDBJ databases">
        <authorList>
            <person name="Leyn A S."/>
        </authorList>
    </citation>
    <scope>NUCLEOTIDE SEQUENCE [LARGE SCALE GENOMIC DNA]</scope>
    <source>
        <strain evidence="2">AA231_1</strain>
    </source>
</reference>
<keyword evidence="3" id="KW-1185">Reference proteome</keyword>
<evidence type="ECO:0000313" key="2">
    <source>
        <dbReference type="EMBL" id="VVJ15927.1"/>
    </source>
</evidence>
<dbReference type="RefSeq" id="WP_155541347.1">
    <property type="nucleotide sequence ID" value="NZ_CABVGP010000001.1"/>
</dbReference>
<dbReference type="PANTHER" id="PTHR43781:SF1">
    <property type="entry name" value="SACCHAROPINE DEHYDROGENASE"/>
    <property type="match status" value="1"/>
</dbReference>
<evidence type="ECO:0000259" key="1">
    <source>
        <dbReference type="Pfam" id="PF03435"/>
    </source>
</evidence>
<organism evidence="2 3">
    <name type="scientific">Amycolatopsis camponoti</name>
    <dbReference type="NCBI Taxonomy" id="2606593"/>
    <lineage>
        <taxon>Bacteria</taxon>
        <taxon>Bacillati</taxon>
        <taxon>Actinomycetota</taxon>
        <taxon>Actinomycetes</taxon>
        <taxon>Pseudonocardiales</taxon>
        <taxon>Pseudonocardiaceae</taxon>
        <taxon>Amycolatopsis</taxon>
    </lineage>
</organism>
<accession>A0A6I8LIR0</accession>
<proteinExistence type="predicted"/>
<dbReference type="EMBL" id="CABVGP010000001">
    <property type="protein sequence ID" value="VVJ15927.1"/>
    <property type="molecule type" value="Genomic_DNA"/>
</dbReference>
<dbReference type="AlphaFoldDB" id="A0A6I8LIR0"/>
<name>A0A6I8LIR0_9PSEU</name>
<sequence length="315" mass="33885">MTSVLVYGAYGHTGRFVVAELHRRGFDPILSGRDATRLPGGRPATVDNPESLDRALNGAAAVINCAGPFATTAIPLIEAAARANIPYVDVAAEIEANLDTFAMKVDTTVVPAMAFFGGLADLLATAAMDDWKEADEIHVAYGLTAWNPTPGTLAAGKKSRERRGAKRIRFTDGHLQHHNDALRTQEWNFPTPLGPRQVLAEFSMADIVTIPSHVKVPKVTSYMTTKAAEDLSAATKRTEPETFVVEVTVRAKGRQRRATARGKDIYAVSAPLAVEAVDRILTGRTKTKGVASAGEIFDAKDFLQALNPHITVNLT</sequence>
<dbReference type="InterPro" id="IPR005097">
    <property type="entry name" value="Sacchrp_dh_NADP-bd"/>
</dbReference>
<feature type="domain" description="Saccharopine dehydrogenase NADP binding" evidence="1">
    <location>
        <begin position="4"/>
        <end position="92"/>
    </location>
</feature>
<evidence type="ECO:0000313" key="3">
    <source>
        <dbReference type="Proteomes" id="UP000399805"/>
    </source>
</evidence>
<protein>
    <submittedName>
        <fullName evidence="2">Rhomboid family protein</fullName>
    </submittedName>
</protein>
<dbReference type="Proteomes" id="UP000399805">
    <property type="component" value="Unassembled WGS sequence"/>
</dbReference>
<dbReference type="Gene3D" id="3.40.50.720">
    <property type="entry name" value="NAD(P)-binding Rossmann-like Domain"/>
    <property type="match status" value="1"/>
</dbReference>
<gene>
    <name evidence="2" type="ORF">AA23TX_00948</name>
</gene>